<dbReference type="EMBL" id="JASNQZ010000006">
    <property type="protein sequence ID" value="KAL0955950.1"/>
    <property type="molecule type" value="Genomic_DNA"/>
</dbReference>
<protein>
    <submittedName>
        <fullName evidence="2">Uncharacterized protein</fullName>
    </submittedName>
</protein>
<keyword evidence="1" id="KW-0732">Signal</keyword>
<feature type="chain" id="PRO_5046263257" evidence="1">
    <location>
        <begin position="21"/>
        <end position="145"/>
    </location>
</feature>
<reference evidence="3" key="1">
    <citation type="submission" date="2024-06" db="EMBL/GenBank/DDBJ databases">
        <title>Multi-omics analyses provide insights into the biosynthesis of the anticancer antibiotic pleurotin in Hohenbuehelia grisea.</title>
        <authorList>
            <person name="Weaver J.A."/>
            <person name="Alberti F."/>
        </authorList>
    </citation>
    <scope>NUCLEOTIDE SEQUENCE [LARGE SCALE GENOMIC DNA]</scope>
    <source>
        <strain evidence="3">T-177</strain>
    </source>
</reference>
<evidence type="ECO:0000256" key="1">
    <source>
        <dbReference type="SAM" id="SignalP"/>
    </source>
</evidence>
<evidence type="ECO:0000313" key="2">
    <source>
        <dbReference type="EMBL" id="KAL0955950.1"/>
    </source>
</evidence>
<accession>A0ABR3JKE7</accession>
<gene>
    <name evidence="2" type="ORF">HGRIS_002134</name>
</gene>
<dbReference type="Proteomes" id="UP001556367">
    <property type="component" value="Unassembled WGS sequence"/>
</dbReference>
<organism evidence="2 3">
    <name type="scientific">Hohenbuehelia grisea</name>
    <dbReference type="NCBI Taxonomy" id="104357"/>
    <lineage>
        <taxon>Eukaryota</taxon>
        <taxon>Fungi</taxon>
        <taxon>Dikarya</taxon>
        <taxon>Basidiomycota</taxon>
        <taxon>Agaricomycotina</taxon>
        <taxon>Agaricomycetes</taxon>
        <taxon>Agaricomycetidae</taxon>
        <taxon>Agaricales</taxon>
        <taxon>Pleurotineae</taxon>
        <taxon>Pleurotaceae</taxon>
        <taxon>Hohenbuehelia</taxon>
    </lineage>
</organism>
<keyword evidence="3" id="KW-1185">Reference proteome</keyword>
<sequence length="145" mass="16034">MTTLFLLFSMFCTLVGIAAAAPIEARDVYVPPILYPKKGTVWAARSRHNVTWDVSSPPKQITNRFGSIMLRKNDLTAPSTSRPALSLAHHGPKQFLSVYIARGFDIKLGRYEITVPDALSGNDYQIVLFGDSGNFSPKFTITNDI</sequence>
<name>A0ABR3JKE7_9AGAR</name>
<proteinExistence type="predicted"/>
<evidence type="ECO:0000313" key="3">
    <source>
        <dbReference type="Proteomes" id="UP001556367"/>
    </source>
</evidence>
<comment type="caution">
    <text evidence="2">The sequence shown here is derived from an EMBL/GenBank/DDBJ whole genome shotgun (WGS) entry which is preliminary data.</text>
</comment>
<feature type="signal peptide" evidence="1">
    <location>
        <begin position="1"/>
        <end position="20"/>
    </location>
</feature>